<comment type="caution">
    <text evidence="1">The sequence shown here is derived from an EMBL/GenBank/DDBJ whole genome shotgun (WGS) entry which is preliminary data.</text>
</comment>
<proteinExistence type="predicted"/>
<reference evidence="1 2" key="1">
    <citation type="journal article" date="2018" name="Sci. Data">
        <title>The draft genome sequence of cork oak.</title>
        <authorList>
            <person name="Ramos A.M."/>
            <person name="Usie A."/>
            <person name="Barbosa P."/>
            <person name="Barros P.M."/>
            <person name="Capote T."/>
            <person name="Chaves I."/>
            <person name="Simoes F."/>
            <person name="Abreu I."/>
            <person name="Carrasquinho I."/>
            <person name="Faro C."/>
            <person name="Guimaraes J.B."/>
            <person name="Mendonca D."/>
            <person name="Nobrega F."/>
            <person name="Rodrigues L."/>
            <person name="Saibo N.J.M."/>
            <person name="Varela M.C."/>
            <person name="Egas C."/>
            <person name="Matos J."/>
            <person name="Miguel C.M."/>
            <person name="Oliveira M.M."/>
            <person name="Ricardo C.P."/>
            <person name="Goncalves S."/>
        </authorList>
    </citation>
    <scope>NUCLEOTIDE SEQUENCE [LARGE SCALE GENOMIC DNA]</scope>
    <source>
        <strain evidence="2">cv. HL8</strain>
    </source>
</reference>
<dbReference type="EMBL" id="PKMF04000619">
    <property type="protein sequence ID" value="KAK7823950.1"/>
    <property type="molecule type" value="Genomic_DNA"/>
</dbReference>
<accession>A0AAW0JAZ1</accession>
<gene>
    <name evidence="1" type="ORF">CFP56_035012</name>
</gene>
<keyword evidence="2" id="KW-1185">Reference proteome</keyword>
<protein>
    <submittedName>
        <fullName evidence="1">Uncharacterized protein</fullName>
    </submittedName>
</protein>
<name>A0AAW0JAZ1_QUESU</name>
<dbReference type="AlphaFoldDB" id="A0AAW0JAZ1"/>
<evidence type="ECO:0000313" key="1">
    <source>
        <dbReference type="EMBL" id="KAK7823950.1"/>
    </source>
</evidence>
<sequence length="77" mass="8675">MSFSLPNHLSQKIKATPLPITTASVDRILVLQHKSRGLATSQLCFESKFHIGHKLGYLISIWCMEFMASAKQSSVWK</sequence>
<evidence type="ECO:0000313" key="2">
    <source>
        <dbReference type="Proteomes" id="UP000237347"/>
    </source>
</evidence>
<dbReference type="Proteomes" id="UP000237347">
    <property type="component" value="Unassembled WGS sequence"/>
</dbReference>
<organism evidence="1 2">
    <name type="scientific">Quercus suber</name>
    <name type="common">Cork oak</name>
    <dbReference type="NCBI Taxonomy" id="58331"/>
    <lineage>
        <taxon>Eukaryota</taxon>
        <taxon>Viridiplantae</taxon>
        <taxon>Streptophyta</taxon>
        <taxon>Embryophyta</taxon>
        <taxon>Tracheophyta</taxon>
        <taxon>Spermatophyta</taxon>
        <taxon>Magnoliopsida</taxon>
        <taxon>eudicotyledons</taxon>
        <taxon>Gunneridae</taxon>
        <taxon>Pentapetalae</taxon>
        <taxon>rosids</taxon>
        <taxon>fabids</taxon>
        <taxon>Fagales</taxon>
        <taxon>Fagaceae</taxon>
        <taxon>Quercus</taxon>
    </lineage>
</organism>